<evidence type="ECO:0000256" key="6">
    <source>
        <dbReference type="ARBA" id="ARBA00022989"/>
    </source>
</evidence>
<evidence type="ECO:0000256" key="2">
    <source>
        <dbReference type="ARBA" id="ARBA00007376"/>
    </source>
</evidence>
<dbReference type="GO" id="GO:0004930">
    <property type="term" value="F:G protein-coupled receptor activity"/>
    <property type="evidence" value="ECO:0007669"/>
    <property type="project" value="UniProtKB-KW"/>
</dbReference>
<dbReference type="GO" id="GO:0016020">
    <property type="term" value="C:membrane"/>
    <property type="evidence" value="ECO:0007669"/>
    <property type="project" value="UniProtKB-SubCell"/>
</dbReference>
<evidence type="ECO:0000256" key="7">
    <source>
        <dbReference type="ARBA" id="ARBA00023040"/>
    </source>
</evidence>
<feature type="transmembrane region" description="Helical" evidence="13">
    <location>
        <begin position="6"/>
        <end position="27"/>
    </location>
</feature>
<name>A0A8J6K6U9_ELECQ</name>
<feature type="transmembrane region" description="Helical" evidence="13">
    <location>
        <begin position="160"/>
        <end position="188"/>
    </location>
</feature>
<dbReference type="Pfam" id="PF05296">
    <property type="entry name" value="TAS2R"/>
    <property type="match status" value="1"/>
</dbReference>
<evidence type="ECO:0000256" key="11">
    <source>
        <dbReference type="RuleBase" id="RU004423"/>
    </source>
</evidence>
<evidence type="ECO:0000256" key="10">
    <source>
        <dbReference type="ARBA" id="ARBA00023224"/>
    </source>
</evidence>
<dbReference type="AlphaFoldDB" id="A0A8J6K6U9"/>
<keyword evidence="7 12" id="KW-0297">G-protein coupled receptor</keyword>
<evidence type="ECO:0000313" key="15">
    <source>
        <dbReference type="Proteomes" id="UP000770717"/>
    </source>
</evidence>
<reference evidence="14" key="1">
    <citation type="thesis" date="2020" institute="ProQuest LLC" country="789 East Eisenhower Parkway, Ann Arbor, MI, USA">
        <title>Comparative Genomics and Chromosome Evolution.</title>
        <authorList>
            <person name="Mudd A.B."/>
        </authorList>
    </citation>
    <scope>NUCLEOTIDE SEQUENCE</scope>
    <source>
        <strain evidence="14">HN-11 Male</strain>
        <tissue evidence="14">Kidney and liver</tissue>
    </source>
</reference>
<dbReference type="InterPro" id="IPR007960">
    <property type="entry name" value="TAS2R"/>
</dbReference>
<keyword evidence="15" id="KW-1185">Reference proteome</keyword>
<protein>
    <recommendedName>
        <fullName evidence="12">Taste receptor type 2</fullName>
    </recommendedName>
</protein>
<feature type="transmembrane region" description="Helical" evidence="13">
    <location>
        <begin position="243"/>
        <end position="264"/>
    </location>
</feature>
<evidence type="ECO:0000313" key="14">
    <source>
        <dbReference type="EMBL" id="KAG9480845.1"/>
    </source>
</evidence>
<keyword evidence="6 13" id="KW-1133">Transmembrane helix</keyword>
<feature type="transmembrane region" description="Helical" evidence="13">
    <location>
        <begin position="216"/>
        <end position="237"/>
    </location>
</feature>
<dbReference type="Gene3D" id="1.20.1070.10">
    <property type="entry name" value="Rhodopsin 7-helix transmembrane proteins"/>
    <property type="match status" value="1"/>
</dbReference>
<dbReference type="GO" id="GO:0033038">
    <property type="term" value="F:bitter taste receptor activity"/>
    <property type="evidence" value="ECO:0007669"/>
    <property type="project" value="InterPro"/>
</dbReference>
<dbReference type="OrthoDB" id="8876749at2759"/>
<evidence type="ECO:0000256" key="1">
    <source>
        <dbReference type="ARBA" id="ARBA00004141"/>
    </source>
</evidence>
<dbReference type="Proteomes" id="UP000770717">
    <property type="component" value="Unassembled WGS sequence"/>
</dbReference>
<keyword evidence="5 12" id="KW-0812">Transmembrane</keyword>
<evidence type="ECO:0000256" key="13">
    <source>
        <dbReference type="SAM" id="Phobius"/>
    </source>
</evidence>
<keyword evidence="4 12" id="KW-0716">Sensory transduction</keyword>
<comment type="subcellular location">
    <subcellularLocation>
        <location evidence="1 12">Membrane</location>
        <topology evidence="1 12">Multi-pass membrane protein</topology>
    </subcellularLocation>
</comment>
<feature type="transmembrane region" description="Helical" evidence="13">
    <location>
        <begin position="117"/>
        <end position="140"/>
    </location>
</feature>
<evidence type="ECO:0000256" key="3">
    <source>
        <dbReference type="ARBA" id="ARBA00022480"/>
    </source>
</evidence>
<keyword evidence="3 12" id="KW-0919">Taste</keyword>
<sequence length="287" mass="32738">MAIIYISTYSNIVTLIISLPGNLFIIFVNIQEFCKNRRLLLSNQLIFGFSVISLLHGLVDVCQWDNHGYDKYVTQIFIYFNMCTLSFSTLLSVHFCLKIVHINHWLYIALQKRFHTFFALTLTTLVLGGILVYLSPSLNFRGDLLNITSTDVSKRESSTLLLWIFTAISILHTLLCSVSTLAIVISLFKHMKQIQENTEGSRSPNLEAHIHTVKTVTTLLATNILIFSSMISSYVLFAVRESSWIHICSLLIYIFHIFSSYFLIRGNKKLDTALVEILNQCSCFSSK</sequence>
<dbReference type="SUPFAM" id="SSF81321">
    <property type="entry name" value="Family A G protein-coupled receptor-like"/>
    <property type="match status" value="1"/>
</dbReference>
<evidence type="ECO:0000256" key="5">
    <source>
        <dbReference type="ARBA" id="ARBA00022692"/>
    </source>
</evidence>
<dbReference type="PANTHER" id="PTHR11394">
    <property type="entry name" value="TASTE RECEPTOR TYPE 2"/>
    <property type="match status" value="1"/>
</dbReference>
<dbReference type="PANTHER" id="PTHR11394:SF159">
    <property type="entry name" value="TASTE RECEPTOR TYPE 2"/>
    <property type="match status" value="1"/>
</dbReference>
<proteinExistence type="inferred from homology"/>
<keyword evidence="9 12" id="KW-0675">Receptor</keyword>
<keyword evidence="8 12" id="KW-0472">Membrane</keyword>
<feature type="transmembrane region" description="Helical" evidence="13">
    <location>
        <begin position="39"/>
        <end position="56"/>
    </location>
</feature>
<evidence type="ECO:0000256" key="9">
    <source>
        <dbReference type="ARBA" id="ARBA00023170"/>
    </source>
</evidence>
<keyword evidence="10 12" id="KW-0807">Transducer</keyword>
<organism evidence="14 15">
    <name type="scientific">Eleutherodactylus coqui</name>
    <name type="common">Puerto Rican coqui</name>
    <dbReference type="NCBI Taxonomy" id="57060"/>
    <lineage>
        <taxon>Eukaryota</taxon>
        <taxon>Metazoa</taxon>
        <taxon>Chordata</taxon>
        <taxon>Craniata</taxon>
        <taxon>Vertebrata</taxon>
        <taxon>Euteleostomi</taxon>
        <taxon>Amphibia</taxon>
        <taxon>Batrachia</taxon>
        <taxon>Anura</taxon>
        <taxon>Neobatrachia</taxon>
        <taxon>Hyloidea</taxon>
        <taxon>Eleutherodactylidae</taxon>
        <taxon>Eleutherodactylinae</taxon>
        <taxon>Eleutherodactylus</taxon>
        <taxon>Eleutherodactylus</taxon>
    </lineage>
</organism>
<feature type="transmembrane region" description="Helical" evidence="13">
    <location>
        <begin position="76"/>
        <end position="97"/>
    </location>
</feature>
<comment type="similarity">
    <text evidence="2 11">Belongs to the G-protein coupled receptor T2R family.</text>
</comment>
<dbReference type="EMBL" id="WNTK01000006">
    <property type="protein sequence ID" value="KAG9480845.1"/>
    <property type="molecule type" value="Genomic_DNA"/>
</dbReference>
<evidence type="ECO:0000256" key="8">
    <source>
        <dbReference type="ARBA" id="ARBA00023136"/>
    </source>
</evidence>
<evidence type="ECO:0000256" key="12">
    <source>
        <dbReference type="RuleBase" id="RU004424"/>
    </source>
</evidence>
<comment type="caution">
    <text evidence="14">The sequence shown here is derived from an EMBL/GenBank/DDBJ whole genome shotgun (WGS) entry which is preliminary data.</text>
</comment>
<evidence type="ECO:0000256" key="4">
    <source>
        <dbReference type="ARBA" id="ARBA00022606"/>
    </source>
</evidence>
<gene>
    <name evidence="14" type="ORF">GDO78_010228</name>
</gene>
<accession>A0A8J6K6U9</accession>